<evidence type="ECO:0000256" key="1">
    <source>
        <dbReference type="SAM" id="Phobius"/>
    </source>
</evidence>
<reference evidence="2" key="2">
    <citation type="journal article" date="2015" name="Data Brief">
        <title>Shoot transcriptome of the giant reed, Arundo donax.</title>
        <authorList>
            <person name="Barrero R.A."/>
            <person name="Guerrero F.D."/>
            <person name="Moolhuijzen P."/>
            <person name="Goolsby J.A."/>
            <person name="Tidwell J."/>
            <person name="Bellgard S.E."/>
            <person name="Bellgard M.I."/>
        </authorList>
    </citation>
    <scope>NUCLEOTIDE SEQUENCE</scope>
    <source>
        <tissue evidence="2">Shoot tissue taken approximately 20 cm above the soil surface</tissue>
    </source>
</reference>
<keyword evidence="1" id="KW-0472">Membrane</keyword>
<protein>
    <submittedName>
        <fullName evidence="2">Uncharacterized protein</fullName>
    </submittedName>
</protein>
<feature type="transmembrane region" description="Helical" evidence="1">
    <location>
        <begin position="41"/>
        <end position="67"/>
    </location>
</feature>
<dbReference type="AlphaFoldDB" id="A0A0A9DZ19"/>
<accession>A0A0A9DZ19</accession>
<evidence type="ECO:0000313" key="2">
    <source>
        <dbReference type="EMBL" id="JAD91953.1"/>
    </source>
</evidence>
<organism evidence="2">
    <name type="scientific">Arundo donax</name>
    <name type="common">Giant reed</name>
    <name type="synonym">Donax arundinaceus</name>
    <dbReference type="NCBI Taxonomy" id="35708"/>
    <lineage>
        <taxon>Eukaryota</taxon>
        <taxon>Viridiplantae</taxon>
        <taxon>Streptophyta</taxon>
        <taxon>Embryophyta</taxon>
        <taxon>Tracheophyta</taxon>
        <taxon>Spermatophyta</taxon>
        <taxon>Magnoliopsida</taxon>
        <taxon>Liliopsida</taxon>
        <taxon>Poales</taxon>
        <taxon>Poaceae</taxon>
        <taxon>PACMAD clade</taxon>
        <taxon>Arundinoideae</taxon>
        <taxon>Arundineae</taxon>
        <taxon>Arundo</taxon>
    </lineage>
</organism>
<keyword evidence="1" id="KW-0812">Transmembrane</keyword>
<reference evidence="2" key="1">
    <citation type="submission" date="2014-09" db="EMBL/GenBank/DDBJ databases">
        <authorList>
            <person name="Magalhaes I.L.F."/>
            <person name="Oliveira U."/>
            <person name="Santos F.R."/>
            <person name="Vidigal T.H.D.A."/>
            <person name="Brescovit A.D."/>
            <person name="Santos A.J."/>
        </authorList>
    </citation>
    <scope>NUCLEOTIDE SEQUENCE</scope>
    <source>
        <tissue evidence="2">Shoot tissue taken approximately 20 cm above the soil surface</tissue>
    </source>
</reference>
<keyword evidence="1" id="KW-1133">Transmembrane helix</keyword>
<sequence>MSSDGTPTSSTCSFASWTNLSLYKIFTRRESLLLAWVSMSWLYSSLGISESVFPSLHLAIMLSIFFADPTTCRKSSRGISFVAAAIENNRHD</sequence>
<dbReference type="EMBL" id="GBRH01205942">
    <property type="protein sequence ID" value="JAD91953.1"/>
    <property type="molecule type" value="Transcribed_RNA"/>
</dbReference>
<name>A0A0A9DZ19_ARUDO</name>
<proteinExistence type="predicted"/>